<protein>
    <submittedName>
        <fullName evidence="2">Baseplate assembly protein</fullName>
    </submittedName>
</protein>
<proteinExistence type="predicted"/>
<dbReference type="EMBL" id="JAAGBB010000010">
    <property type="protein sequence ID" value="MBR0664749.1"/>
    <property type="molecule type" value="Genomic_DNA"/>
</dbReference>
<organism evidence="2 3">
    <name type="scientific">Plastoroseomonas hellenica</name>
    <dbReference type="NCBI Taxonomy" id="2687306"/>
    <lineage>
        <taxon>Bacteria</taxon>
        <taxon>Pseudomonadati</taxon>
        <taxon>Pseudomonadota</taxon>
        <taxon>Alphaproteobacteria</taxon>
        <taxon>Acetobacterales</taxon>
        <taxon>Acetobacteraceae</taxon>
        <taxon>Plastoroseomonas</taxon>
    </lineage>
</organism>
<comment type="caution">
    <text evidence="2">The sequence shown here is derived from an EMBL/GenBank/DDBJ whole genome shotgun (WGS) entry which is preliminary data.</text>
</comment>
<evidence type="ECO:0000259" key="1">
    <source>
        <dbReference type="Pfam" id="PF04717"/>
    </source>
</evidence>
<dbReference type="InterPro" id="IPR006531">
    <property type="entry name" value="Gp5/Vgr_OB"/>
</dbReference>
<evidence type="ECO:0000313" key="3">
    <source>
        <dbReference type="Proteomes" id="UP001196870"/>
    </source>
</evidence>
<reference evidence="3" key="1">
    <citation type="journal article" date="2021" name="Syst. Appl. Microbiol.">
        <title>Roseomonas hellenica sp. nov., isolated from roots of wild-growing Alkanna tinctoria.</title>
        <authorList>
            <person name="Rat A."/>
            <person name="Naranjo H.D."/>
            <person name="Lebbe L."/>
            <person name="Cnockaert M."/>
            <person name="Krigas N."/>
            <person name="Grigoriadou K."/>
            <person name="Maloupa E."/>
            <person name="Willems A."/>
        </authorList>
    </citation>
    <scope>NUCLEOTIDE SEQUENCE [LARGE SCALE GENOMIC DNA]</scope>
    <source>
        <strain evidence="3">LMG 31523</strain>
    </source>
</reference>
<dbReference type="Proteomes" id="UP001196870">
    <property type="component" value="Unassembled WGS sequence"/>
</dbReference>
<dbReference type="RefSeq" id="WP_211852410.1">
    <property type="nucleotide sequence ID" value="NZ_JAAGBB010000010.1"/>
</dbReference>
<sequence length="154" mass="16042">MAKYLGKYRGEVASDLDPLHIGRLLVTVADVSDGMPVWAMPCLPPPTLSNAVWMLPAPGAGVWVEFEQGNAAAPIWTGCWYRTASEAPPLVARSRAEEAQPTDAGRRAEIQLSTESGALISIGETGITLSNGKGAVLEMVGPTVSINGGALAVT</sequence>
<gene>
    <name evidence="2" type="ORF">GXW71_10340</name>
</gene>
<accession>A0ABS5EWS6</accession>
<evidence type="ECO:0000313" key="2">
    <source>
        <dbReference type="EMBL" id="MBR0664749.1"/>
    </source>
</evidence>
<keyword evidence="3" id="KW-1185">Reference proteome</keyword>
<feature type="domain" description="Gp5/Type VI secretion system Vgr protein OB-fold" evidence="1">
    <location>
        <begin position="8"/>
        <end position="81"/>
    </location>
</feature>
<dbReference type="SUPFAM" id="SSF69255">
    <property type="entry name" value="gp5 N-terminal domain-like"/>
    <property type="match status" value="1"/>
</dbReference>
<dbReference type="Pfam" id="PF04717">
    <property type="entry name" value="Phage_base_V"/>
    <property type="match status" value="1"/>
</dbReference>
<name>A0ABS5EWS6_9PROT</name>